<protein>
    <submittedName>
        <fullName evidence="1">Uncharacterized protein</fullName>
    </submittedName>
</protein>
<evidence type="ECO:0000313" key="1">
    <source>
        <dbReference type="EMBL" id="SVB10526.1"/>
    </source>
</evidence>
<accession>A0A382B9R7</accession>
<reference evidence="1" key="1">
    <citation type="submission" date="2018-05" db="EMBL/GenBank/DDBJ databases">
        <authorList>
            <person name="Lanie J.A."/>
            <person name="Ng W.-L."/>
            <person name="Kazmierczak K.M."/>
            <person name="Andrzejewski T.M."/>
            <person name="Davidsen T.M."/>
            <person name="Wayne K.J."/>
            <person name="Tettelin H."/>
            <person name="Glass J.I."/>
            <person name="Rusch D."/>
            <person name="Podicherti R."/>
            <person name="Tsui H.-C.T."/>
            <person name="Winkler M.E."/>
        </authorList>
    </citation>
    <scope>NUCLEOTIDE SEQUENCE</scope>
</reference>
<sequence length="24" mass="2877">VYMFEKIAQSWSDISDLVQPTYKK</sequence>
<feature type="non-terminal residue" evidence="1">
    <location>
        <position position="1"/>
    </location>
</feature>
<gene>
    <name evidence="1" type="ORF">METZ01_LOCUS163380</name>
</gene>
<dbReference type="EMBL" id="UINC01028830">
    <property type="protein sequence ID" value="SVB10526.1"/>
    <property type="molecule type" value="Genomic_DNA"/>
</dbReference>
<organism evidence="1">
    <name type="scientific">marine metagenome</name>
    <dbReference type="NCBI Taxonomy" id="408172"/>
    <lineage>
        <taxon>unclassified sequences</taxon>
        <taxon>metagenomes</taxon>
        <taxon>ecological metagenomes</taxon>
    </lineage>
</organism>
<proteinExistence type="predicted"/>
<name>A0A382B9R7_9ZZZZ</name>
<dbReference type="AlphaFoldDB" id="A0A382B9R7"/>